<organism evidence="3 4">
    <name type="scientific">Planctomicrobium piriforme</name>
    <dbReference type="NCBI Taxonomy" id="1576369"/>
    <lineage>
        <taxon>Bacteria</taxon>
        <taxon>Pseudomonadati</taxon>
        <taxon>Planctomycetota</taxon>
        <taxon>Planctomycetia</taxon>
        <taxon>Planctomycetales</taxon>
        <taxon>Planctomycetaceae</taxon>
        <taxon>Planctomicrobium</taxon>
    </lineage>
</organism>
<dbReference type="EC" id="3.1.1.-" evidence="2"/>
<dbReference type="Proteomes" id="UP000199518">
    <property type="component" value="Unassembled WGS sequence"/>
</dbReference>
<dbReference type="NCBIfam" id="TIGR00256">
    <property type="entry name" value="D-aminoacyl-tRNA deacylase"/>
    <property type="match status" value="1"/>
</dbReference>
<comment type="catalytic activity">
    <reaction evidence="2">
        <text>a D-aminoacyl-tRNA + H2O = a tRNA + a D-alpha-amino acid + H(+)</text>
        <dbReference type="Rhea" id="RHEA:13953"/>
        <dbReference type="Rhea" id="RHEA-COMP:10123"/>
        <dbReference type="Rhea" id="RHEA-COMP:10124"/>
        <dbReference type="ChEBI" id="CHEBI:15377"/>
        <dbReference type="ChEBI" id="CHEBI:15378"/>
        <dbReference type="ChEBI" id="CHEBI:59871"/>
        <dbReference type="ChEBI" id="CHEBI:78442"/>
        <dbReference type="ChEBI" id="CHEBI:79333"/>
        <dbReference type="EC" id="3.1.1.96"/>
    </reaction>
</comment>
<evidence type="ECO:0000313" key="4">
    <source>
        <dbReference type="Proteomes" id="UP000199518"/>
    </source>
</evidence>
<dbReference type="EMBL" id="FOQD01000009">
    <property type="protein sequence ID" value="SFI48862.1"/>
    <property type="molecule type" value="Genomic_DNA"/>
</dbReference>
<comment type="subcellular location">
    <subcellularLocation>
        <location evidence="2">Cytoplasm</location>
    </subcellularLocation>
</comment>
<dbReference type="SUPFAM" id="SSF69500">
    <property type="entry name" value="DTD-like"/>
    <property type="match status" value="1"/>
</dbReference>
<keyword evidence="4" id="KW-1185">Reference proteome</keyword>
<evidence type="ECO:0000256" key="2">
    <source>
        <dbReference type="HAMAP-Rule" id="MF_00518"/>
    </source>
</evidence>
<dbReference type="GO" id="GO:0043908">
    <property type="term" value="F:Ser(Gly)-tRNA(Ala) hydrolase activity"/>
    <property type="evidence" value="ECO:0007669"/>
    <property type="project" value="UniProtKB-UniRule"/>
</dbReference>
<dbReference type="InterPro" id="IPR003732">
    <property type="entry name" value="Daa-tRNA_deacyls_DTD"/>
</dbReference>
<proteinExistence type="inferred from homology"/>
<name>A0A1I3ILR7_9PLAN</name>
<sequence length="149" mass="16212">MRAVIQRVRSASVTVNRTVVGEIAAGFLVLLGITTDDTREDVIYLAGKLCGLRVFEDDDGKMNRSITETGGAMLIVSQFTLYGDCRKGRRPSFIEAARPEVAEPLYQSFIAEIRGQGVPVATGTFQAQMDVALVNDGPVTLLLDSRKVF</sequence>
<dbReference type="PANTHER" id="PTHR10472">
    <property type="entry name" value="D-TYROSYL-TRNA TYR DEACYLASE"/>
    <property type="match status" value="1"/>
</dbReference>
<feature type="short sequence motif" description="Gly-cisPro motif, important for rejection of L-amino acids" evidence="2">
    <location>
        <begin position="137"/>
        <end position="138"/>
    </location>
</feature>
<reference evidence="4" key="1">
    <citation type="submission" date="2016-10" db="EMBL/GenBank/DDBJ databases">
        <authorList>
            <person name="Varghese N."/>
            <person name="Submissions S."/>
        </authorList>
    </citation>
    <scope>NUCLEOTIDE SEQUENCE [LARGE SCALE GENOMIC DNA]</scope>
    <source>
        <strain evidence="4">DSM 26348</strain>
    </source>
</reference>
<keyword evidence="2" id="KW-0694">RNA-binding</keyword>
<keyword evidence="2" id="KW-0963">Cytoplasm</keyword>
<comment type="domain">
    <text evidence="2">A Gly-cisPro motif from one monomer fits into the active site of the other monomer to allow specific chiral rejection of L-amino acids.</text>
</comment>
<dbReference type="HAMAP" id="MF_00518">
    <property type="entry name" value="Deacylase_Dtd"/>
    <property type="match status" value="1"/>
</dbReference>
<evidence type="ECO:0000313" key="3">
    <source>
        <dbReference type="EMBL" id="SFI48862.1"/>
    </source>
</evidence>
<dbReference type="GO" id="GO:0005737">
    <property type="term" value="C:cytoplasm"/>
    <property type="evidence" value="ECO:0007669"/>
    <property type="project" value="UniProtKB-SubCell"/>
</dbReference>
<comment type="subunit">
    <text evidence="2">Homodimer.</text>
</comment>
<dbReference type="GO" id="GO:0051500">
    <property type="term" value="F:D-tyrosyl-tRNA(Tyr) deacylase activity"/>
    <property type="evidence" value="ECO:0007669"/>
    <property type="project" value="TreeGrafter"/>
</dbReference>
<dbReference type="CDD" id="cd00563">
    <property type="entry name" value="Dtyr_deacylase"/>
    <property type="match status" value="1"/>
</dbReference>
<protein>
    <recommendedName>
        <fullName evidence="2">D-aminoacyl-tRNA deacylase</fullName>
        <shortName evidence="2">DTD</shortName>
        <ecNumber evidence="2">3.1.1.96</ecNumber>
    </recommendedName>
    <alternativeName>
        <fullName evidence="2">Gly-tRNA(Ala) deacylase</fullName>
        <ecNumber evidence="2">3.1.1.-</ecNumber>
    </alternativeName>
</protein>
<dbReference type="FunFam" id="3.50.80.10:FF:000001">
    <property type="entry name" value="D-aminoacyl-tRNA deacylase"/>
    <property type="match status" value="1"/>
</dbReference>
<dbReference type="Pfam" id="PF02580">
    <property type="entry name" value="Tyr_Deacylase"/>
    <property type="match status" value="1"/>
</dbReference>
<accession>A0A1I3ILR7</accession>
<dbReference type="GO" id="GO:0019478">
    <property type="term" value="P:D-amino acid catabolic process"/>
    <property type="evidence" value="ECO:0007669"/>
    <property type="project" value="UniProtKB-UniRule"/>
</dbReference>
<gene>
    <name evidence="2" type="primary">dtd</name>
    <name evidence="3" type="ORF">SAMN05421753_109177</name>
</gene>
<comment type="catalytic activity">
    <reaction evidence="2">
        <text>glycyl-tRNA(Ala) + H2O = tRNA(Ala) + glycine + H(+)</text>
        <dbReference type="Rhea" id="RHEA:53744"/>
        <dbReference type="Rhea" id="RHEA-COMP:9657"/>
        <dbReference type="Rhea" id="RHEA-COMP:13640"/>
        <dbReference type="ChEBI" id="CHEBI:15377"/>
        <dbReference type="ChEBI" id="CHEBI:15378"/>
        <dbReference type="ChEBI" id="CHEBI:57305"/>
        <dbReference type="ChEBI" id="CHEBI:78442"/>
        <dbReference type="ChEBI" id="CHEBI:78522"/>
    </reaction>
</comment>
<dbReference type="STRING" id="1576369.SAMN05421753_109177"/>
<dbReference type="InterPro" id="IPR023509">
    <property type="entry name" value="DTD-like_sf"/>
</dbReference>
<dbReference type="Gene3D" id="3.50.80.10">
    <property type="entry name" value="D-tyrosyl-tRNA(Tyr) deacylase"/>
    <property type="match status" value="1"/>
</dbReference>
<dbReference type="AlphaFoldDB" id="A0A1I3ILR7"/>
<evidence type="ECO:0000256" key="1">
    <source>
        <dbReference type="ARBA" id="ARBA00009673"/>
    </source>
</evidence>
<keyword evidence="2" id="KW-0378">Hydrolase</keyword>
<comment type="similarity">
    <text evidence="1 2">Belongs to the DTD family.</text>
</comment>
<dbReference type="RefSeq" id="WP_092050918.1">
    <property type="nucleotide sequence ID" value="NZ_FOQD01000009.1"/>
</dbReference>
<dbReference type="OrthoDB" id="9801395at2"/>
<comment type="function">
    <text evidence="2">An aminoacyl-tRNA editing enzyme that deacylates mischarged D-aminoacyl-tRNAs. Also deacylates mischarged glycyl-tRNA(Ala), protecting cells against glycine mischarging by AlaRS. Acts via tRNA-based rather than protein-based catalysis; rejects L-amino acids rather than detecting D-amino acids in the active site. By recycling D-aminoacyl-tRNA to D-amino acids and free tRNA molecules, this enzyme counteracts the toxicity associated with the formation of D-aminoacyl-tRNA entities in vivo and helps enforce protein L-homochirality.</text>
</comment>
<dbReference type="GO" id="GO:0106026">
    <property type="term" value="F:Gly-tRNA(Ala) deacylase activity"/>
    <property type="evidence" value="ECO:0007669"/>
    <property type="project" value="UniProtKB-UniRule"/>
</dbReference>
<dbReference type="EC" id="3.1.1.96" evidence="2"/>
<dbReference type="GO" id="GO:0000049">
    <property type="term" value="F:tRNA binding"/>
    <property type="evidence" value="ECO:0007669"/>
    <property type="project" value="UniProtKB-UniRule"/>
</dbReference>
<dbReference type="PANTHER" id="PTHR10472:SF5">
    <property type="entry name" value="D-AMINOACYL-TRNA DEACYLASE 1"/>
    <property type="match status" value="1"/>
</dbReference>
<keyword evidence="2" id="KW-0820">tRNA-binding</keyword>